<evidence type="ECO:0000313" key="7">
    <source>
        <dbReference type="Proteomes" id="UP000305888"/>
    </source>
</evidence>
<dbReference type="SUPFAM" id="SSF53474">
    <property type="entry name" value="alpha/beta-Hydrolases"/>
    <property type="match status" value="1"/>
</dbReference>
<sequence length="580" mass="65690">MALVAEQSQQVWSRFLDAKLRDSRPVHGDPLNTLPAFNELGQAWLHNPEKLAEQTLELWNAQLELWRRITLRFMGGEDRGPMASPARGDRRFRHEDWSQNVLFDYLKQSYLLTSTYIQDAVASAAIEDDRDRRKVAFYTRQFVEAMNPANFYATNPEVLHATMQEKGENLVRGMKMMLEDLERGRGNLLIRQTDMTAFAVGRNMAMTPGKVIFENHLFQLIQYAPVTEKVHATPLLILPPWINKFYILDLNEQKSLVRWLVAQGHTVFMVSWVNPDERQKDETWATYMFDGASTAIDKVLEETGQKALNLTSYCIGGTLAGGMLAYFAKVKDRRVKSATFFTAQLDFEDAGELQVFVDDQTIAVVDEQMDKGYLPAEAMAQAFNMLRASDLIWGYVVNNYLLGKDPFPFDLLYWNSDSTRMAAKVHHFYLDHFYNRNALVAGDLQVGGKSVTLADIDVPVYHIAAKEDHIAPAESIYRGARLMTGAKVRFVLSGSGHIAGVVNPPEMNKYQFWTNEDMSAPDVEHWLNGATETPGSWWPDWDAWLAKHSRSKVAARDPGAVLGTIEDAPGRYVTVRSDGS</sequence>
<keyword evidence="3" id="KW-0808">Transferase</keyword>
<evidence type="ECO:0000256" key="4">
    <source>
        <dbReference type="ARBA" id="ARBA00023315"/>
    </source>
</evidence>
<dbReference type="KEGG" id="ppru:FDP22_07785"/>
<dbReference type="GO" id="GO:0016746">
    <property type="term" value="F:acyltransferase activity"/>
    <property type="evidence" value="ECO:0007669"/>
    <property type="project" value="UniProtKB-KW"/>
</dbReference>
<dbReference type="NCBIfam" id="TIGR01838">
    <property type="entry name" value="PHA_synth_I"/>
    <property type="match status" value="1"/>
</dbReference>
<dbReference type="Gene3D" id="3.40.50.1820">
    <property type="entry name" value="alpha/beta hydrolase"/>
    <property type="match status" value="1"/>
</dbReference>
<dbReference type="GO" id="GO:0042619">
    <property type="term" value="P:poly-hydroxybutyrate biosynthetic process"/>
    <property type="evidence" value="ECO:0007669"/>
    <property type="project" value="InterPro"/>
</dbReference>
<dbReference type="GO" id="GO:0005737">
    <property type="term" value="C:cytoplasm"/>
    <property type="evidence" value="ECO:0007669"/>
    <property type="project" value="UniProtKB-SubCell"/>
</dbReference>
<dbReference type="InterPro" id="IPR010941">
    <property type="entry name" value="PhaC_N"/>
</dbReference>
<dbReference type="InterPro" id="IPR010963">
    <property type="entry name" value="PHA_synth_I"/>
</dbReference>
<keyword evidence="4" id="KW-0012">Acyltransferase</keyword>
<name>A0A5B8G1A3_9RHOB</name>
<evidence type="ECO:0000256" key="3">
    <source>
        <dbReference type="ARBA" id="ARBA00022679"/>
    </source>
</evidence>
<feature type="domain" description="Poly-beta-hydroxybutyrate polymerase N-terminal" evidence="5">
    <location>
        <begin position="89"/>
        <end position="260"/>
    </location>
</feature>
<evidence type="ECO:0000313" key="6">
    <source>
        <dbReference type="EMBL" id="QDL93630.1"/>
    </source>
</evidence>
<dbReference type="PANTHER" id="PTHR36837">
    <property type="entry name" value="POLY(3-HYDROXYALKANOATE) POLYMERASE SUBUNIT PHAC"/>
    <property type="match status" value="1"/>
</dbReference>
<dbReference type="EMBL" id="CP040818">
    <property type="protein sequence ID" value="QDL93630.1"/>
    <property type="molecule type" value="Genomic_DNA"/>
</dbReference>
<evidence type="ECO:0000256" key="1">
    <source>
        <dbReference type="ARBA" id="ARBA00004496"/>
    </source>
</evidence>
<dbReference type="AlphaFoldDB" id="A0A5B8G1A3"/>
<dbReference type="PANTHER" id="PTHR36837:SF5">
    <property type="entry name" value="POLY-3-HYDROXYBUTYRATE SYNTHASE"/>
    <property type="match status" value="1"/>
</dbReference>
<dbReference type="InterPro" id="IPR051321">
    <property type="entry name" value="PHA/PHB_synthase"/>
</dbReference>
<dbReference type="InterPro" id="IPR029058">
    <property type="entry name" value="AB_hydrolase_fold"/>
</dbReference>
<keyword evidence="7" id="KW-1185">Reference proteome</keyword>
<evidence type="ECO:0000259" key="5">
    <source>
        <dbReference type="Pfam" id="PF07167"/>
    </source>
</evidence>
<evidence type="ECO:0000256" key="2">
    <source>
        <dbReference type="ARBA" id="ARBA00022490"/>
    </source>
</evidence>
<organism evidence="6 7">
    <name type="scientific">Paroceanicella profunda</name>
    <dbReference type="NCBI Taxonomy" id="2579971"/>
    <lineage>
        <taxon>Bacteria</taxon>
        <taxon>Pseudomonadati</taxon>
        <taxon>Pseudomonadota</taxon>
        <taxon>Alphaproteobacteria</taxon>
        <taxon>Rhodobacterales</taxon>
        <taxon>Paracoccaceae</taxon>
        <taxon>Paroceanicella</taxon>
    </lineage>
</organism>
<proteinExistence type="predicted"/>
<reference evidence="6 7" key="1">
    <citation type="submission" date="2019-06" db="EMBL/GenBank/DDBJ databases">
        <title>Genome sequence of Rhodobacteraceae bacterium D4M1.</title>
        <authorList>
            <person name="Cao J."/>
        </authorList>
    </citation>
    <scope>NUCLEOTIDE SEQUENCE [LARGE SCALE GENOMIC DNA]</scope>
    <source>
        <strain evidence="6 7">D4M1</strain>
    </source>
</reference>
<comment type="subcellular location">
    <subcellularLocation>
        <location evidence="1">Cytoplasm</location>
    </subcellularLocation>
</comment>
<dbReference type="Proteomes" id="UP000305888">
    <property type="component" value="Chromosome"/>
</dbReference>
<gene>
    <name evidence="6" type="primary">phaC</name>
    <name evidence="6" type="ORF">FDP22_07785</name>
</gene>
<dbReference type="OrthoDB" id="7208816at2"/>
<protein>
    <submittedName>
        <fullName evidence="6">Class I poly(R)-hydroxyalkanoic acid synthase</fullName>
    </submittedName>
</protein>
<accession>A0A5B8G1A3</accession>
<dbReference type="Pfam" id="PF07167">
    <property type="entry name" value="PhaC_N"/>
    <property type="match status" value="1"/>
</dbReference>
<keyword evidence="2" id="KW-0963">Cytoplasm</keyword>